<protein>
    <submittedName>
        <fullName evidence="2">(rape) hypothetical protein</fullName>
    </submittedName>
</protein>
<evidence type="ECO:0000313" key="2">
    <source>
        <dbReference type="EMBL" id="CAF2361619.1"/>
    </source>
</evidence>
<name>A0A817BHU1_BRANA</name>
<evidence type="ECO:0000313" key="4">
    <source>
        <dbReference type="Proteomes" id="UP000824890"/>
    </source>
</evidence>
<dbReference type="InterPro" id="IPR036047">
    <property type="entry name" value="F-box-like_dom_sf"/>
</dbReference>
<feature type="compositionally biased region" description="Basic and acidic residues" evidence="1">
    <location>
        <begin position="24"/>
        <end position="44"/>
    </location>
</feature>
<feature type="region of interest" description="Disordered" evidence="1">
    <location>
        <begin position="396"/>
        <end position="427"/>
    </location>
</feature>
<dbReference type="EMBL" id="JAGKQM010000010">
    <property type="protein sequence ID" value="KAH0907972.1"/>
    <property type="molecule type" value="Genomic_DNA"/>
</dbReference>
<accession>A0A817BHU1</accession>
<dbReference type="Proteomes" id="UP001295469">
    <property type="component" value="Chromosome A10"/>
</dbReference>
<feature type="region of interest" description="Disordered" evidence="1">
    <location>
        <begin position="314"/>
        <end position="347"/>
    </location>
</feature>
<proteinExistence type="predicted"/>
<dbReference type="AlphaFoldDB" id="A0A817BHU1"/>
<dbReference type="PANTHER" id="PTHR37250:SF1">
    <property type="entry name" value="OS05G0496000 PROTEIN"/>
    <property type="match status" value="1"/>
</dbReference>
<evidence type="ECO:0000313" key="3">
    <source>
        <dbReference type="EMBL" id="KAH0907972.1"/>
    </source>
</evidence>
<organism evidence="2">
    <name type="scientific">Brassica napus</name>
    <name type="common">Rape</name>
    <dbReference type="NCBI Taxonomy" id="3708"/>
    <lineage>
        <taxon>Eukaryota</taxon>
        <taxon>Viridiplantae</taxon>
        <taxon>Streptophyta</taxon>
        <taxon>Embryophyta</taxon>
        <taxon>Tracheophyta</taxon>
        <taxon>Spermatophyta</taxon>
        <taxon>Magnoliopsida</taxon>
        <taxon>eudicotyledons</taxon>
        <taxon>Gunneridae</taxon>
        <taxon>Pentapetalae</taxon>
        <taxon>rosids</taxon>
        <taxon>malvids</taxon>
        <taxon>Brassicales</taxon>
        <taxon>Brassicaceae</taxon>
        <taxon>Brassiceae</taxon>
        <taxon>Brassica</taxon>
    </lineage>
</organism>
<feature type="region of interest" description="Disordered" evidence="1">
    <location>
        <begin position="22"/>
        <end position="49"/>
    </location>
</feature>
<dbReference type="SUPFAM" id="SSF81383">
    <property type="entry name" value="F-box domain"/>
    <property type="match status" value="1"/>
</dbReference>
<feature type="compositionally biased region" description="Basic and acidic residues" evidence="1">
    <location>
        <begin position="402"/>
        <end position="411"/>
    </location>
</feature>
<reference evidence="2" key="1">
    <citation type="submission" date="2021-01" db="EMBL/GenBank/DDBJ databases">
        <authorList>
            <consortium name="Genoscope - CEA"/>
            <person name="William W."/>
        </authorList>
    </citation>
    <scope>NUCLEOTIDE SEQUENCE</scope>
</reference>
<dbReference type="PANTHER" id="PTHR37250">
    <property type="entry name" value="OS05G0496000 PROTEIN"/>
    <property type="match status" value="1"/>
</dbReference>
<dbReference type="EMBL" id="HG994364">
    <property type="protein sequence ID" value="CAF2361619.1"/>
    <property type="molecule type" value="Genomic_DNA"/>
</dbReference>
<reference evidence="3 4" key="2">
    <citation type="submission" date="2021-05" db="EMBL/GenBank/DDBJ databases">
        <title>Genome Assembly of Synthetic Allotetraploid Brassica napus Reveals Homoeologous Exchanges between Subgenomes.</title>
        <authorList>
            <person name="Davis J.T."/>
        </authorList>
    </citation>
    <scope>NUCLEOTIDE SEQUENCE [LARGE SCALE GENOMIC DNA]</scope>
    <source>
        <strain evidence="4">cv. Da-Ae</strain>
        <tissue evidence="3">Seedling</tissue>
    </source>
</reference>
<dbReference type="Proteomes" id="UP000824890">
    <property type="component" value="Unassembled WGS sequence"/>
</dbReference>
<sequence>MSLSTSVVVALARVLSSSTAVKRKREDEIPRDKPMPMAMHKENDEQPPPPSWEVLNAISYYMEPETLAVASCVSTTWLKCFSSENLWKSIMTARSSQRSCPYEIALEHTEGGIVSYKRLVSAVERDAKRRRKGQLEEDVKISLSDLSFIIHVSTKTKKASVYKKGKDLVFDPNDKFQIEVDVSKAGITAGEDEVRMTWQIMYKEKFFTVADTVRSLDTKYGWFVDKLEYKDNRKLVGDVKTTFKENVLEKIGFAIVDSDGWGSLLVDGFLSSQIFRQLNHMNQIDSDVSNVHACSGLISYVGIFRGRNRKIKRQTNHSEIGAGKGKEPRVISPGGSKTEERQSQSVTNQIDMCQDGKEQPHGEVNMEASISAEDVIRAGGFGAKDDIGSFLPVASDSTDFEESLRSARDYEEAQPEVQRPGLGWPKE</sequence>
<evidence type="ECO:0000256" key="1">
    <source>
        <dbReference type="SAM" id="MobiDB-lite"/>
    </source>
</evidence>
<keyword evidence="4" id="KW-1185">Reference proteome</keyword>
<gene>
    <name evidence="2" type="ORF">DARMORV10_A10P32120.1</name>
    <name evidence="3" type="ORF">HID58_039799</name>
</gene>